<evidence type="ECO:0000313" key="3">
    <source>
        <dbReference type="Proteomes" id="UP000192578"/>
    </source>
</evidence>
<keyword evidence="1" id="KW-0175">Coiled coil</keyword>
<organism evidence="2 3">
    <name type="scientific">Hypsibius exemplaris</name>
    <name type="common">Freshwater tardigrade</name>
    <dbReference type="NCBI Taxonomy" id="2072580"/>
    <lineage>
        <taxon>Eukaryota</taxon>
        <taxon>Metazoa</taxon>
        <taxon>Ecdysozoa</taxon>
        <taxon>Tardigrada</taxon>
        <taxon>Eutardigrada</taxon>
        <taxon>Parachela</taxon>
        <taxon>Hypsibioidea</taxon>
        <taxon>Hypsibiidae</taxon>
        <taxon>Hypsibius</taxon>
    </lineage>
</organism>
<reference evidence="3" key="1">
    <citation type="submission" date="2017-01" db="EMBL/GenBank/DDBJ databases">
        <title>Comparative genomics of anhydrobiosis in the tardigrade Hypsibius dujardini.</title>
        <authorList>
            <person name="Yoshida Y."/>
            <person name="Koutsovoulos G."/>
            <person name="Laetsch D."/>
            <person name="Stevens L."/>
            <person name="Kumar S."/>
            <person name="Horikawa D."/>
            <person name="Ishino K."/>
            <person name="Komine S."/>
            <person name="Tomita M."/>
            <person name="Blaxter M."/>
            <person name="Arakawa K."/>
        </authorList>
    </citation>
    <scope>NUCLEOTIDE SEQUENCE [LARGE SCALE GENOMIC DNA]</scope>
    <source>
        <strain evidence="3">Z151</strain>
    </source>
</reference>
<evidence type="ECO:0000313" key="2">
    <source>
        <dbReference type="EMBL" id="OQV19294.1"/>
    </source>
</evidence>
<feature type="coiled-coil region" evidence="1">
    <location>
        <begin position="177"/>
        <end position="225"/>
    </location>
</feature>
<gene>
    <name evidence="2" type="ORF">BV898_06715</name>
</gene>
<protein>
    <submittedName>
        <fullName evidence="2">Uncharacterized protein</fullName>
    </submittedName>
</protein>
<proteinExistence type="predicted"/>
<dbReference type="EMBL" id="MTYJ01000041">
    <property type="protein sequence ID" value="OQV19294.1"/>
    <property type="molecule type" value="Genomic_DNA"/>
</dbReference>
<dbReference type="AlphaFoldDB" id="A0A1W0WVT1"/>
<comment type="caution">
    <text evidence="2">The sequence shown here is derived from an EMBL/GenBank/DDBJ whole genome shotgun (WGS) entry which is preliminary data.</text>
</comment>
<sequence length="332" mass="37452">MHSNFSVQSTASRRSSAIRLGTSSLSPSTVAVGRTGTGTAADIQKAHQEKDILIANLSRERDLLERNWQRNPIKNVIEILSLKSDVETVKTELGRLQTSLALKDEEIEKWRLAADETKFKNSETADDRDRIVRFYVCCLRDSGFAPSTADATEKHRIELAAARPRCRKKTAAEDELRKHTKEELSAVVREKEEIKARLRDANGHLSQANQEVARLKSEYDHLDAAVREKRTVMTGIFKEFADVAGPQSFDEEIPVLKQLLEQCSCVPRSPSRQFGWNYLSHARPVKRVMNGINQLTIDLNSVKAERERLSGKLQAVNAEKSTIMTETDLLKQ</sequence>
<feature type="coiled-coil region" evidence="1">
    <location>
        <begin position="292"/>
        <end position="319"/>
    </location>
</feature>
<accession>A0A1W0WVT1</accession>
<evidence type="ECO:0000256" key="1">
    <source>
        <dbReference type="SAM" id="Coils"/>
    </source>
</evidence>
<dbReference type="Proteomes" id="UP000192578">
    <property type="component" value="Unassembled WGS sequence"/>
</dbReference>
<keyword evidence="3" id="KW-1185">Reference proteome</keyword>
<name>A0A1W0WVT1_HYPEX</name>
<dbReference type="OrthoDB" id="2130750at2759"/>